<keyword evidence="1" id="KW-0175">Coiled coil</keyword>
<keyword evidence="3" id="KW-1185">Reference proteome</keyword>
<proteinExistence type="predicted"/>
<sequence length="159" mass="18661">MTDFYEQQVIAARNQPGLSLADGTFIDNWAERARAQDRYRVTAWVRDRRERNKAKASEAMERLNTLQDQYVKVRKQAERNEVPWKELVKAQRRLNNERLKVEAVLQSLEAGEASNQRMESDPTAYMTGFYARYPTLPDQRPNLANDLFEDRTKRGVRPL</sequence>
<name>A0ABX7PN45_9ACTN</name>
<dbReference type="RefSeq" id="WP_207006283.1">
    <property type="nucleotide sequence ID" value="NZ_CP022295.1"/>
</dbReference>
<gene>
    <name evidence="2" type="ORF">CFH99_16635</name>
</gene>
<evidence type="ECO:0000313" key="2">
    <source>
        <dbReference type="EMBL" id="QSR27249.1"/>
    </source>
</evidence>
<reference evidence="2 3" key="1">
    <citation type="submission" date="2017-06" db="EMBL/GenBank/DDBJ databases">
        <title>Complete Genome Sequence of the Soil Carbazole-Degrading Bacterium Nocardioides aromaticivorans IC177.</title>
        <authorList>
            <person name="Vejarano F."/>
            <person name="Suzuki-Minakuchi C."/>
            <person name="Ohtsubo Y."/>
            <person name="Tsuda M."/>
            <person name="Okada K."/>
            <person name="Nojiri H."/>
        </authorList>
    </citation>
    <scope>NUCLEOTIDE SEQUENCE [LARGE SCALE GENOMIC DNA]</scope>
    <source>
        <strain evidence="2 3">IC177</strain>
    </source>
</reference>
<accession>A0ABX7PN45</accession>
<dbReference type="Proteomes" id="UP000662818">
    <property type="component" value="Chromosome"/>
</dbReference>
<protein>
    <submittedName>
        <fullName evidence="2">Uncharacterized protein</fullName>
    </submittedName>
</protein>
<evidence type="ECO:0000256" key="1">
    <source>
        <dbReference type="SAM" id="Coils"/>
    </source>
</evidence>
<dbReference type="EMBL" id="CP022295">
    <property type="protein sequence ID" value="QSR27249.1"/>
    <property type="molecule type" value="Genomic_DNA"/>
</dbReference>
<evidence type="ECO:0000313" key="3">
    <source>
        <dbReference type="Proteomes" id="UP000662818"/>
    </source>
</evidence>
<organism evidence="2 3">
    <name type="scientific">Nocardioides aromaticivorans</name>
    <dbReference type="NCBI Taxonomy" id="200618"/>
    <lineage>
        <taxon>Bacteria</taxon>
        <taxon>Bacillati</taxon>
        <taxon>Actinomycetota</taxon>
        <taxon>Actinomycetes</taxon>
        <taxon>Propionibacteriales</taxon>
        <taxon>Nocardioidaceae</taxon>
        <taxon>Nocardioides</taxon>
    </lineage>
</organism>
<feature type="coiled-coil region" evidence="1">
    <location>
        <begin position="46"/>
        <end position="80"/>
    </location>
</feature>